<dbReference type="Gene3D" id="1.10.510.10">
    <property type="entry name" value="Transferase(Phosphotransferase) domain 1"/>
    <property type="match status" value="1"/>
</dbReference>
<evidence type="ECO:0000313" key="13">
    <source>
        <dbReference type="Proteomes" id="UP000077755"/>
    </source>
</evidence>
<feature type="transmembrane region" description="Helical" evidence="9">
    <location>
        <begin position="349"/>
        <end position="371"/>
    </location>
</feature>
<dbReference type="FunFam" id="3.80.10.10:FF:000129">
    <property type="entry name" value="Leucine-rich repeat receptor-like kinase"/>
    <property type="match status" value="1"/>
</dbReference>
<evidence type="ECO:0000259" key="11">
    <source>
        <dbReference type="PROSITE" id="PS50011"/>
    </source>
</evidence>
<dbReference type="InterPro" id="IPR013210">
    <property type="entry name" value="LRR_N_plant-typ"/>
</dbReference>
<gene>
    <name evidence="12" type="ORF">DCAR_0208980</name>
</gene>
<dbReference type="PROSITE" id="PS50011">
    <property type="entry name" value="PROTEIN_KINASE_DOM"/>
    <property type="match status" value="1"/>
</dbReference>
<dbReference type="GO" id="GO:0004672">
    <property type="term" value="F:protein kinase activity"/>
    <property type="evidence" value="ECO:0007669"/>
    <property type="project" value="InterPro"/>
</dbReference>
<evidence type="ECO:0000256" key="4">
    <source>
        <dbReference type="ARBA" id="ARBA00022737"/>
    </source>
</evidence>
<evidence type="ECO:0000256" key="9">
    <source>
        <dbReference type="SAM" id="Phobius"/>
    </source>
</evidence>
<dbReference type="InterPro" id="IPR001245">
    <property type="entry name" value="Ser-Thr/Tyr_kinase_cat_dom"/>
</dbReference>
<evidence type="ECO:0000256" key="7">
    <source>
        <dbReference type="ARBA" id="ARBA00046288"/>
    </source>
</evidence>
<reference evidence="12" key="2">
    <citation type="submission" date="2022-03" db="EMBL/GenBank/DDBJ databases">
        <title>Draft title - Genomic analysis of global carrot germplasm unveils the trajectory of domestication and the origin of high carotenoid orange carrot.</title>
        <authorList>
            <person name="Iorizzo M."/>
            <person name="Ellison S."/>
            <person name="Senalik D."/>
            <person name="Macko-Podgorni A."/>
            <person name="Grzebelus D."/>
            <person name="Bostan H."/>
            <person name="Rolling W."/>
            <person name="Curaba J."/>
            <person name="Simon P."/>
        </authorList>
    </citation>
    <scope>NUCLEOTIDE SEQUENCE</scope>
    <source>
        <tissue evidence="12">Leaf</tissue>
    </source>
</reference>
<dbReference type="InterPro" id="IPR001611">
    <property type="entry name" value="Leu-rich_rpt"/>
</dbReference>
<dbReference type="InterPro" id="IPR032675">
    <property type="entry name" value="LRR_dom_sf"/>
</dbReference>
<keyword evidence="13" id="KW-1185">Reference proteome</keyword>
<evidence type="ECO:0000256" key="8">
    <source>
        <dbReference type="SAM" id="MobiDB-lite"/>
    </source>
</evidence>
<dbReference type="Gene3D" id="3.80.10.10">
    <property type="entry name" value="Ribonuclease Inhibitor"/>
    <property type="match status" value="1"/>
</dbReference>
<keyword evidence="4" id="KW-0677">Repeat</keyword>
<name>A0AAF0WJK0_DAUCS</name>
<dbReference type="SUPFAM" id="SSF52058">
    <property type="entry name" value="L domain-like"/>
    <property type="match status" value="1"/>
</dbReference>
<accession>A0AAF0WJK0</accession>
<dbReference type="PANTHER" id="PTHR46084">
    <property type="entry name" value="PROTEIN MALE DISCOVERER 2"/>
    <property type="match status" value="1"/>
</dbReference>
<dbReference type="PANTHER" id="PTHR46084:SF1">
    <property type="entry name" value="PROTEIN MALE DISCOVERER 2"/>
    <property type="match status" value="1"/>
</dbReference>
<evidence type="ECO:0000256" key="10">
    <source>
        <dbReference type="SAM" id="SignalP"/>
    </source>
</evidence>
<protein>
    <recommendedName>
        <fullName evidence="11">Protein kinase domain-containing protein</fullName>
    </recommendedName>
</protein>
<keyword evidence="5 9" id="KW-1133">Transmembrane helix</keyword>
<keyword evidence="1" id="KW-0433">Leucine-rich repeat</keyword>
<evidence type="ECO:0000256" key="2">
    <source>
        <dbReference type="ARBA" id="ARBA00022692"/>
    </source>
</evidence>
<feature type="chain" id="PRO_5042142795" description="Protein kinase domain-containing protein" evidence="10">
    <location>
        <begin position="27"/>
        <end position="706"/>
    </location>
</feature>
<feature type="signal peptide" evidence="10">
    <location>
        <begin position="1"/>
        <end position="26"/>
    </location>
</feature>
<dbReference type="InterPro" id="IPR011009">
    <property type="entry name" value="Kinase-like_dom_sf"/>
</dbReference>
<dbReference type="Pfam" id="PF07714">
    <property type="entry name" value="PK_Tyr_Ser-Thr"/>
    <property type="match status" value="1"/>
</dbReference>
<evidence type="ECO:0000256" key="3">
    <source>
        <dbReference type="ARBA" id="ARBA00022729"/>
    </source>
</evidence>
<organism evidence="12 13">
    <name type="scientific">Daucus carota subsp. sativus</name>
    <name type="common">Carrot</name>
    <dbReference type="NCBI Taxonomy" id="79200"/>
    <lineage>
        <taxon>Eukaryota</taxon>
        <taxon>Viridiplantae</taxon>
        <taxon>Streptophyta</taxon>
        <taxon>Embryophyta</taxon>
        <taxon>Tracheophyta</taxon>
        <taxon>Spermatophyta</taxon>
        <taxon>Magnoliopsida</taxon>
        <taxon>eudicotyledons</taxon>
        <taxon>Gunneridae</taxon>
        <taxon>Pentapetalae</taxon>
        <taxon>asterids</taxon>
        <taxon>campanulids</taxon>
        <taxon>Apiales</taxon>
        <taxon>Apiaceae</taxon>
        <taxon>Apioideae</taxon>
        <taxon>Scandiceae</taxon>
        <taxon>Daucinae</taxon>
        <taxon>Daucus</taxon>
        <taxon>Daucus sect. Daucus</taxon>
    </lineage>
</organism>
<feature type="region of interest" description="Disordered" evidence="8">
    <location>
        <begin position="295"/>
        <end position="341"/>
    </location>
</feature>
<dbReference type="GO" id="GO:0005524">
    <property type="term" value="F:ATP binding"/>
    <property type="evidence" value="ECO:0007669"/>
    <property type="project" value="InterPro"/>
</dbReference>
<dbReference type="EMBL" id="CP093344">
    <property type="protein sequence ID" value="WOG89741.1"/>
    <property type="molecule type" value="Genomic_DNA"/>
</dbReference>
<proteinExistence type="predicted"/>
<dbReference type="AlphaFoldDB" id="A0AAF0WJK0"/>
<dbReference type="GO" id="GO:0012505">
    <property type="term" value="C:endomembrane system"/>
    <property type="evidence" value="ECO:0007669"/>
    <property type="project" value="UniProtKB-SubCell"/>
</dbReference>
<evidence type="ECO:0000256" key="6">
    <source>
        <dbReference type="ARBA" id="ARBA00023136"/>
    </source>
</evidence>
<dbReference type="SUPFAM" id="SSF56112">
    <property type="entry name" value="Protein kinase-like (PK-like)"/>
    <property type="match status" value="1"/>
</dbReference>
<feature type="compositionally biased region" description="Polar residues" evidence="8">
    <location>
        <begin position="329"/>
        <end position="341"/>
    </location>
</feature>
<feature type="domain" description="Protein kinase" evidence="11">
    <location>
        <begin position="413"/>
        <end position="679"/>
    </location>
</feature>
<dbReference type="FunFam" id="3.30.200.20:FF:000489">
    <property type="entry name" value="Inactive receptor-like serine/threonine-protein kinase"/>
    <property type="match status" value="1"/>
</dbReference>
<dbReference type="Pfam" id="PF13855">
    <property type="entry name" value="LRR_8"/>
    <property type="match status" value="1"/>
</dbReference>
<dbReference type="Gene3D" id="3.30.200.20">
    <property type="entry name" value="Phosphorylase Kinase, domain 1"/>
    <property type="match status" value="1"/>
</dbReference>
<keyword evidence="2 9" id="KW-0812">Transmembrane</keyword>
<keyword evidence="6 9" id="KW-0472">Membrane</keyword>
<dbReference type="Pfam" id="PF08263">
    <property type="entry name" value="LRRNT_2"/>
    <property type="match status" value="1"/>
</dbReference>
<evidence type="ECO:0000256" key="1">
    <source>
        <dbReference type="ARBA" id="ARBA00022614"/>
    </source>
</evidence>
<evidence type="ECO:0000313" key="12">
    <source>
        <dbReference type="EMBL" id="WOG89741.1"/>
    </source>
</evidence>
<dbReference type="Proteomes" id="UP000077755">
    <property type="component" value="Chromosome 2"/>
</dbReference>
<comment type="subcellular location">
    <subcellularLocation>
        <location evidence="7">Endomembrane system</location>
        <topology evidence="7">Single-pass type I membrane protein</topology>
    </subcellularLocation>
</comment>
<keyword evidence="3 10" id="KW-0732">Signal</keyword>
<sequence>MASRCNLYGIQLYCSFVLILVLETHGHCLPNSEVLALLGFRDSVKSDPHGVFSNWDPNDCNPCKWSGVRCVNNLVQMLDLKGLSLEGVLAPDLGKLANLKILILSQNQFYGTIPREFGGLAMLEVLDLRNNTLNGTIPVELKGIHSLKHLLLYNNNFKESTFLQHGKVDLLSKSQYGNRVSKASVGIGCINRKIGPCISHGGLESLKKSESFLPTTRTLKYHLNMLLPMFKFEEGSSCSNADDGCDTPSGSSEQQILNLNDVVRRRLAEQSSNLAAAPARDASPAVQIIALPSSRSSGSFPAVPKEKRKHSLPPAPSPAEPPINEFHMNKTNESGKTSKETSGLSGNTWIFIIGILSAVLVLVVALALFFICRTHAVAGTSDSWKMGLTGQLQKAFVTGVPKLNRAELVTACEDFSNIIETHNYFTVYKGTLSSGVEVAVFSTTINSLKDWSAHSEQVYRKKIEVLSRVNHKNFVNLIGHCEEDEPFTRMMVLEYAPNGSLSEHLHIMELDHLDWTTRIRIIMGTAYCLQYMHELNPPLPHSNLNANAVLLTEDYAAKIVEVDFWKDILYKSEVSVDNKSEHSKLGPLADTEENVYCFGVLLLEIISGKFPYSEEHGPLVDWAASYLKDKRSYLVDPTLKTFENDQLDIICEVIQDCIQQDARKRPTIKEIVSKLRQVINVSPEAAVPRQSPLWWAELEISSAETS</sequence>
<reference evidence="12" key="1">
    <citation type="journal article" date="2016" name="Nat. Genet.">
        <title>A high-quality carrot genome assembly provides new insights into carotenoid accumulation and asterid genome evolution.</title>
        <authorList>
            <person name="Iorizzo M."/>
            <person name="Ellison S."/>
            <person name="Senalik D."/>
            <person name="Zeng P."/>
            <person name="Satapoomin P."/>
            <person name="Huang J."/>
            <person name="Bowman M."/>
            <person name="Iovene M."/>
            <person name="Sanseverino W."/>
            <person name="Cavagnaro P."/>
            <person name="Yildiz M."/>
            <person name="Macko-Podgorni A."/>
            <person name="Moranska E."/>
            <person name="Grzebelus E."/>
            <person name="Grzebelus D."/>
            <person name="Ashrafi H."/>
            <person name="Zheng Z."/>
            <person name="Cheng S."/>
            <person name="Spooner D."/>
            <person name="Van Deynze A."/>
            <person name="Simon P."/>
        </authorList>
    </citation>
    <scope>NUCLEOTIDE SEQUENCE</scope>
    <source>
        <tissue evidence="12">Leaf</tissue>
    </source>
</reference>
<evidence type="ECO:0000256" key="5">
    <source>
        <dbReference type="ARBA" id="ARBA00022989"/>
    </source>
</evidence>
<dbReference type="InterPro" id="IPR000719">
    <property type="entry name" value="Prot_kinase_dom"/>
</dbReference>